<name>A0A517QWH1_9PLAN</name>
<organism evidence="2 3">
    <name type="scientific">Stratiformator vulcanicus</name>
    <dbReference type="NCBI Taxonomy" id="2527980"/>
    <lineage>
        <taxon>Bacteria</taxon>
        <taxon>Pseudomonadati</taxon>
        <taxon>Planctomycetota</taxon>
        <taxon>Planctomycetia</taxon>
        <taxon>Planctomycetales</taxon>
        <taxon>Planctomycetaceae</taxon>
        <taxon>Stratiformator</taxon>
    </lineage>
</organism>
<dbReference type="KEGG" id="svp:Pan189_02900"/>
<dbReference type="SUPFAM" id="SSF48371">
    <property type="entry name" value="ARM repeat"/>
    <property type="match status" value="1"/>
</dbReference>
<proteinExistence type="predicted"/>
<evidence type="ECO:0000313" key="3">
    <source>
        <dbReference type="Proteomes" id="UP000317318"/>
    </source>
</evidence>
<accession>A0A517QWH1</accession>
<dbReference type="Proteomes" id="UP000317318">
    <property type="component" value="Chromosome"/>
</dbReference>
<sequence length="445" mass="49340" precursor="true">MIFQRLQQTCRYRPQLRTILSGILFSACLVGSAAAQQSLQNNPKFRPEKPAPEAIGLYKPIDLSRREELPNDLADQLRGKTPVEQVDQMYKWLRRKGYSLKINNTNLNNAADREILKLWAIWRAASLTAQKEPEEIRDQADDLRNELKRAGSTLPAGPGQQKFRQGLFDLLIPELAAVMDNSMAVRLQAALTLGQMDLKRPGTGLPVTPPITYSKAALPLIDVIEDPKQLEPVKVVATRMIDRLFTHAATLPAAEKLAAADALTAELAKPNTYFWYQMVLADALASLDLKYNRDRKPVVHDALVKVVGDNKRYFAVRTEAAKALTRIPLPAEADPQAIARLIHDLMKELVNAYQANPNNPLWKPLIVKMDQVFHAVDEIESDDLPVDSLLASRDAAIATLGKVFEPVFVFVLTDGNNGQRLPQNLVDAVNEDVLGGSGNPVTSQP</sequence>
<dbReference type="InterPro" id="IPR016024">
    <property type="entry name" value="ARM-type_fold"/>
</dbReference>
<evidence type="ECO:0000256" key="1">
    <source>
        <dbReference type="SAM" id="SignalP"/>
    </source>
</evidence>
<evidence type="ECO:0008006" key="4">
    <source>
        <dbReference type="Google" id="ProtNLM"/>
    </source>
</evidence>
<dbReference type="PROSITE" id="PS51257">
    <property type="entry name" value="PROKAR_LIPOPROTEIN"/>
    <property type="match status" value="1"/>
</dbReference>
<dbReference type="AlphaFoldDB" id="A0A517QWH1"/>
<evidence type="ECO:0000313" key="2">
    <source>
        <dbReference type="EMBL" id="QDT35937.1"/>
    </source>
</evidence>
<feature type="signal peptide" evidence="1">
    <location>
        <begin position="1"/>
        <end position="35"/>
    </location>
</feature>
<keyword evidence="1" id="KW-0732">Signal</keyword>
<dbReference type="RefSeq" id="WP_145362191.1">
    <property type="nucleotide sequence ID" value="NZ_CP036268.1"/>
</dbReference>
<keyword evidence="3" id="KW-1185">Reference proteome</keyword>
<dbReference type="EMBL" id="CP036268">
    <property type="protein sequence ID" value="QDT35937.1"/>
    <property type="molecule type" value="Genomic_DNA"/>
</dbReference>
<gene>
    <name evidence="2" type="ORF">Pan189_02900</name>
</gene>
<dbReference type="OrthoDB" id="208631at2"/>
<feature type="chain" id="PRO_5021811640" description="HEAT repeat protein" evidence="1">
    <location>
        <begin position="36"/>
        <end position="445"/>
    </location>
</feature>
<protein>
    <recommendedName>
        <fullName evidence="4">HEAT repeat protein</fullName>
    </recommendedName>
</protein>
<reference evidence="2 3" key="1">
    <citation type="submission" date="2019-02" db="EMBL/GenBank/DDBJ databases">
        <title>Deep-cultivation of Planctomycetes and their phenomic and genomic characterization uncovers novel biology.</title>
        <authorList>
            <person name="Wiegand S."/>
            <person name="Jogler M."/>
            <person name="Boedeker C."/>
            <person name="Pinto D."/>
            <person name="Vollmers J."/>
            <person name="Rivas-Marin E."/>
            <person name="Kohn T."/>
            <person name="Peeters S.H."/>
            <person name="Heuer A."/>
            <person name="Rast P."/>
            <person name="Oberbeckmann S."/>
            <person name="Bunk B."/>
            <person name="Jeske O."/>
            <person name="Meyerdierks A."/>
            <person name="Storesund J.E."/>
            <person name="Kallscheuer N."/>
            <person name="Luecker S."/>
            <person name="Lage O.M."/>
            <person name="Pohl T."/>
            <person name="Merkel B.J."/>
            <person name="Hornburger P."/>
            <person name="Mueller R.-W."/>
            <person name="Bruemmer F."/>
            <person name="Labrenz M."/>
            <person name="Spormann A.M."/>
            <person name="Op den Camp H."/>
            <person name="Overmann J."/>
            <person name="Amann R."/>
            <person name="Jetten M.S.M."/>
            <person name="Mascher T."/>
            <person name="Medema M.H."/>
            <person name="Devos D.P."/>
            <person name="Kaster A.-K."/>
            <person name="Ovreas L."/>
            <person name="Rohde M."/>
            <person name="Galperin M.Y."/>
            <person name="Jogler C."/>
        </authorList>
    </citation>
    <scope>NUCLEOTIDE SEQUENCE [LARGE SCALE GENOMIC DNA]</scope>
    <source>
        <strain evidence="2 3">Pan189</strain>
    </source>
</reference>